<evidence type="ECO:0000313" key="2">
    <source>
        <dbReference type="Proteomes" id="UP000053105"/>
    </source>
</evidence>
<sequence length="69" mass="7756">MFRVFNDKFCVFNDKCDACIPKMYDSSKRQVEESWVVSPIRDQSAGSTNDYGARLITECDAKAVGAIIN</sequence>
<reference evidence="1 2" key="1">
    <citation type="submission" date="2015-07" db="EMBL/GenBank/DDBJ databases">
        <title>The genome of Melipona quadrifasciata.</title>
        <authorList>
            <person name="Pan H."/>
            <person name="Kapheim K."/>
        </authorList>
    </citation>
    <scope>NUCLEOTIDE SEQUENCE [LARGE SCALE GENOMIC DNA]</scope>
    <source>
        <strain evidence="1">0111107301</strain>
        <tissue evidence="1">Whole body</tissue>
    </source>
</reference>
<dbReference type="EMBL" id="KQ435758">
    <property type="protein sequence ID" value="KOX75765.1"/>
    <property type="molecule type" value="Genomic_DNA"/>
</dbReference>
<dbReference type="Proteomes" id="UP000053105">
    <property type="component" value="Unassembled WGS sequence"/>
</dbReference>
<name>A0A0M9A266_9HYME</name>
<protein>
    <submittedName>
        <fullName evidence="1">Uncharacterized protein</fullName>
    </submittedName>
</protein>
<keyword evidence="2" id="KW-1185">Reference proteome</keyword>
<dbReference type="AlphaFoldDB" id="A0A0M9A266"/>
<organism evidence="1 2">
    <name type="scientific">Melipona quadrifasciata</name>
    <dbReference type="NCBI Taxonomy" id="166423"/>
    <lineage>
        <taxon>Eukaryota</taxon>
        <taxon>Metazoa</taxon>
        <taxon>Ecdysozoa</taxon>
        <taxon>Arthropoda</taxon>
        <taxon>Hexapoda</taxon>
        <taxon>Insecta</taxon>
        <taxon>Pterygota</taxon>
        <taxon>Neoptera</taxon>
        <taxon>Endopterygota</taxon>
        <taxon>Hymenoptera</taxon>
        <taxon>Apocrita</taxon>
        <taxon>Aculeata</taxon>
        <taxon>Apoidea</taxon>
        <taxon>Anthophila</taxon>
        <taxon>Apidae</taxon>
        <taxon>Melipona</taxon>
    </lineage>
</organism>
<proteinExistence type="predicted"/>
<evidence type="ECO:0000313" key="1">
    <source>
        <dbReference type="EMBL" id="KOX75765.1"/>
    </source>
</evidence>
<accession>A0A0M9A266</accession>
<gene>
    <name evidence="1" type="ORF">WN51_12553</name>
</gene>